<dbReference type="AlphaFoldDB" id="A0A8K0MQZ7"/>
<dbReference type="EMBL" id="VOIH02000002">
    <property type="protein sequence ID" value="KAF3454733.1"/>
    <property type="molecule type" value="Genomic_DNA"/>
</dbReference>
<dbReference type="GO" id="GO:0016887">
    <property type="term" value="F:ATP hydrolysis activity"/>
    <property type="evidence" value="ECO:0007669"/>
    <property type="project" value="InterPro"/>
</dbReference>
<dbReference type="InterPro" id="IPR027417">
    <property type="entry name" value="P-loop_NTPase"/>
</dbReference>
<evidence type="ECO:0000313" key="2">
    <source>
        <dbReference type="EMBL" id="KAF3454733.1"/>
    </source>
</evidence>
<evidence type="ECO:0000313" key="3">
    <source>
        <dbReference type="Proteomes" id="UP000796880"/>
    </source>
</evidence>
<dbReference type="Gene3D" id="3.40.50.300">
    <property type="entry name" value="P-loop containing nucleotide triphosphate hydrolases"/>
    <property type="match status" value="1"/>
</dbReference>
<dbReference type="SUPFAM" id="SSF52540">
    <property type="entry name" value="P-loop containing nucleoside triphosphate hydrolases"/>
    <property type="match status" value="1"/>
</dbReference>
<dbReference type="Pfam" id="PF00005">
    <property type="entry name" value="ABC_tran"/>
    <property type="match status" value="1"/>
</dbReference>
<dbReference type="InterPro" id="IPR003439">
    <property type="entry name" value="ABC_transporter-like_ATP-bd"/>
</dbReference>
<name>A0A8K0MQZ7_9ROSA</name>
<dbReference type="OrthoDB" id="1695405at2759"/>
<dbReference type="Proteomes" id="UP000796880">
    <property type="component" value="Unassembled WGS sequence"/>
</dbReference>
<accession>A0A8K0MQZ7</accession>
<feature type="domain" description="ABC transporter" evidence="1">
    <location>
        <begin position="187"/>
        <end position="255"/>
    </location>
</feature>
<evidence type="ECO:0000259" key="1">
    <source>
        <dbReference type="Pfam" id="PF00005"/>
    </source>
</evidence>
<dbReference type="PANTHER" id="PTHR48040">
    <property type="entry name" value="PLEIOTROPIC DRUG RESISTANCE PROTEIN 1-LIKE ISOFORM X1"/>
    <property type="match status" value="1"/>
</dbReference>
<reference evidence="2" key="1">
    <citation type="submission" date="2020-03" db="EMBL/GenBank/DDBJ databases">
        <title>A high-quality chromosome-level genome assembly of a woody plant with both climbing and erect habits, Rhamnella rubrinervis.</title>
        <authorList>
            <person name="Lu Z."/>
            <person name="Yang Y."/>
            <person name="Zhu X."/>
            <person name="Sun Y."/>
        </authorList>
    </citation>
    <scope>NUCLEOTIDE SEQUENCE</scope>
    <source>
        <strain evidence="2">BYM</strain>
        <tissue evidence="2">Leaf</tissue>
    </source>
</reference>
<keyword evidence="3" id="KW-1185">Reference proteome</keyword>
<sequence>MAQMVGPEVTESLRIELAEIRKKLQIIVSASYHKFQKKLQTSERPRFSLFDRTEDDQRGGNDDKGKRIVDVTKLEDVERHLFIEKLIKHIEHDNLRLWRKIRNRIDNFQFMIFDVLAFMLLYNEAQLDAFHEHYNSTTSSDVIISHKKLSQLHKTEDADGYPPEGDKTKISPSKTTDKGLNALYIKWIAKAGVLTALIGVSGAGKTTLLDALSGRKTTGYVEGEIKVNGYPKVHETFARISCYCEQTDIHSPNITEFVDEVLEIIEFEGKRDALVGIPSVNDLSNEQPAIVMRAVKNVVDTGRTIVCTKQQPSIDIFESFHEGIPGVPKIKDNTNPATWMLEITSVSAATGLGLDFSQLYRQSALYMNNKELVKQLSSPPPGSRDLHFPTRFSQNSWGQFKSCLWKQHYSYWRNPPYNLMPELIHSTWLNVYCRDLPGHSSTVLQHVAMDLTVMYREKFAGMYSTWAYSLAQILRLNA</sequence>
<dbReference type="PANTHER" id="PTHR48040:SF18">
    <property type="entry name" value="PLEIOTROPIC DRUG RESISTANCE PROTEIN 3-LIKE ISOFORM X1"/>
    <property type="match status" value="1"/>
</dbReference>
<proteinExistence type="predicted"/>
<organism evidence="2 3">
    <name type="scientific">Rhamnella rubrinervis</name>
    <dbReference type="NCBI Taxonomy" id="2594499"/>
    <lineage>
        <taxon>Eukaryota</taxon>
        <taxon>Viridiplantae</taxon>
        <taxon>Streptophyta</taxon>
        <taxon>Embryophyta</taxon>
        <taxon>Tracheophyta</taxon>
        <taxon>Spermatophyta</taxon>
        <taxon>Magnoliopsida</taxon>
        <taxon>eudicotyledons</taxon>
        <taxon>Gunneridae</taxon>
        <taxon>Pentapetalae</taxon>
        <taxon>rosids</taxon>
        <taxon>fabids</taxon>
        <taxon>Rosales</taxon>
        <taxon>Rhamnaceae</taxon>
        <taxon>rhamnoid group</taxon>
        <taxon>Rhamneae</taxon>
        <taxon>Rhamnella</taxon>
    </lineage>
</organism>
<gene>
    <name evidence="2" type="ORF">FNV43_RR05181</name>
</gene>
<protein>
    <recommendedName>
        <fullName evidence="1">ABC transporter domain-containing protein</fullName>
    </recommendedName>
</protein>
<comment type="caution">
    <text evidence="2">The sequence shown here is derived from an EMBL/GenBank/DDBJ whole genome shotgun (WGS) entry which is preliminary data.</text>
</comment>
<dbReference type="GO" id="GO:0005524">
    <property type="term" value="F:ATP binding"/>
    <property type="evidence" value="ECO:0007669"/>
    <property type="project" value="InterPro"/>
</dbReference>